<dbReference type="InterPro" id="IPR046522">
    <property type="entry name" value="DUF6699"/>
</dbReference>
<dbReference type="Proteomes" id="UP000297245">
    <property type="component" value="Unassembled WGS sequence"/>
</dbReference>
<name>A0A4S8LMK0_DENBC</name>
<protein>
    <recommendedName>
        <fullName evidence="1">DUF6699 domain-containing protein</fullName>
    </recommendedName>
</protein>
<accession>A0A4S8LMK0</accession>
<gene>
    <name evidence="2" type="ORF">K435DRAFT_864411</name>
</gene>
<organism evidence="2 3">
    <name type="scientific">Dendrothele bispora (strain CBS 962.96)</name>
    <dbReference type="NCBI Taxonomy" id="1314807"/>
    <lineage>
        <taxon>Eukaryota</taxon>
        <taxon>Fungi</taxon>
        <taxon>Dikarya</taxon>
        <taxon>Basidiomycota</taxon>
        <taxon>Agaricomycotina</taxon>
        <taxon>Agaricomycetes</taxon>
        <taxon>Agaricomycetidae</taxon>
        <taxon>Agaricales</taxon>
        <taxon>Agaricales incertae sedis</taxon>
        <taxon>Dendrothele</taxon>
    </lineage>
</organism>
<keyword evidence="3" id="KW-1185">Reference proteome</keyword>
<reference evidence="2 3" key="1">
    <citation type="journal article" date="2019" name="Nat. Ecol. Evol.">
        <title>Megaphylogeny resolves global patterns of mushroom evolution.</title>
        <authorList>
            <person name="Varga T."/>
            <person name="Krizsan K."/>
            <person name="Foldi C."/>
            <person name="Dima B."/>
            <person name="Sanchez-Garcia M."/>
            <person name="Sanchez-Ramirez S."/>
            <person name="Szollosi G.J."/>
            <person name="Szarkandi J.G."/>
            <person name="Papp V."/>
            <person name="Albert L."/>
            <person name="Andreopoulos W."/>
            <person name="Angelini C."/>
            <person name="Antonin V."/>
            <person name="Barry K.W."/>
            <person name="Bougher N.L."/>
            <person name="Buchanan P."/>
            <person name="Buyck B."/>
            <person name="Bense V."/>
            <person name="Catcheside P."/>
            <person name="Chovatia M."/>
            <person name="Cooper J."/>
            <person name="Damon W."/>
            <person name="Desjardin D."/>
            <person name="Finy P."/>
            <person name="Geml J."/>
            <person name="Haridas S."/>
            <person name="Hughes K."/>
            <person name="Justo A."/>
            <person name="Karasinski D."/>
            <person name="Kautmanova I."/>
            <person name="Kiss B."/>
            <person name="Kocsube S."/>
            <person name="Kotiranta H."/>
            <person name="LaButti K.M."/>
            <person name="Lechner B.E."/>
            <person name="Liimatainen K."/>
            <person name="Lipzen A."/>
            <person name="Lukacs Z."/>
            <person name="Mihaltcheva S."/>
            <person name="Morgado L.N."/>
            <person name="Niskanen T."/>
            <person name="Noordeloos M.E."/>
            <person name="Ohm R.A."/>
            <person name="Ortiz-Santana B."/>
            <person name="Ovrebo C."/>
            <person name="Racz N."/>
            <person name="Riley R."/>
            <person name="Savchenko A."/>
            <person name="Shiryaev A."/>
            <person name="Soop K."/>
            <person name="Spirin V."/>
            <person name="Szebenyi C."/>
            <person name="Tomsovsky M."/>
            <person name="Tulloss R.E."/>
            <person name="Uehling J."/>
            <person name="Grigoriev I.V."/>
            <person name="Vagvolgyi C."/>
            <person name="Papp T."/>
            <person name="Martin F.M."/>
            <person name="Miettinen O."/>
            <person name="Hibbett D.S."/>
            <person name="Nagy L.G."/>
        </authorList>
    </citation>
    <scope>NUCLEOTIDE SEQUENCE [LARGE SCALE GENOMIC DNA]</scope>
    <source>
        <strain evidence="2 3">CBS 962.96</strain>
    </source>
</reference>
<sequence>MYASSGPPVNMMRLYHPRLPWYIDVVQTRAGAGGQGVTVGDVIIWTIKGRIRDFFRVGQISSRMDLMGMNREECGRNKYGSGRSLVGRAWSERCRLMGILRQQPVYALPSSDGDEMDWEARAAGHFGRRERVEMAKGVKRDWLGGEGMVNWVGLVRGKGGVWQMKTQNSV</sequence>
<dbReference type="Pfam" id="PF20415">
    <property type="entry name" value="DUF6699"/>
    <property type="match status" value="1"/>
</dbReference>
<evidence type="ECO:0000313" key="2">
    <source>
        <dbReference type="EMBL" id="THU90321.1"/>
    </source>
</evidence>
<dbReference type="AlphaFoldDB" id="A0A4S8LMK0"/>
<dbReference type="OrthoDB" id="3265169at2759"/>
<proteinExistence type="predicted"/>
<dbReference type="EMBL" id="ML179338">
    <property type="protein sequence ID" value="THU90321.1"/>
    <property type="molecule type" value="Genomic_DNA"/>
</dbReference>
<evidence type="ECO:0000259" key="1">
    <source>
        <dbReference type="Pfam" id="PF20415"/>
    </source>
</evidence>
<evidence type="ECO:0000313" key="3">
    <source>
        <dbReference type="Proteomes" id="UP000297245"/>
    </source>
</evidence>
<feature type="domain" description="DUF6699" evidence="1">
    <location>
        <begin position="6"/>
        <end position="158"/>
    </location>
</feature>